<evidence type="ECO:0000313" key="2">
    <source>
        <dbReference type="EMBL" id="STY43192.1"/>
    </source>
</evidence>
<name>A0A378MCV5_LISGR</name>
<dbReference type="InterPro" id="IPR036390">
    <property type="entry name" value="WH_DNA-bd_sf"/>
</dbReference>
<dbReference type="Proteomes" id="UP000254879">
    <property type="component" value="Unassembled WGS sequence"/>
</dbReference>
<evidence type="ECO:0000313" key="3">
    <source>
        <dbReference type="Proteomes" id="UP000254879"/>
    </source>
</evidence>
<dbReference type="EMBL" id="UGPG01000001">
    <property type="protein sequence ID" value="STY43192.1"/>
    <property type="molecule type" value="Genomic_DNA"/>
</dbReference>
<reference evidence="2 3" key="1">
    <citation type="submission" date="2018-06" db="EMBL/GenBank/DDBJ databases">
        <authorList>
            <consortium name="Pathogen Informatics"/>
            <person name="Doyle S."/>
        </authorList>
    </citation>
    <scope>NUCLEOTIDE SEQUENCE [LARGE SCALE GENOMIC DNA]</scope>
    <source>
        <strain evidence="3">NCTC 10815</strain>
    </source>
</reference>
<organism evidence="2 3">
    <name type="scientific">Listeria grayi</name>
    <name type="common">Listeria murrayi</name>
    <dbReference type="NCBI Taxonomy" id="1641"/>
    <lineage>
        <taxon>Bacteria</taxon>
        <taxon>Bacillati</taxon>
        <taxon>Bacillota</taxon>
        <taxon>Bacilli</taxon>
        <taxon>Bacillales</taxon>
        <taxon>Listeriaceae</taxon>
        <taxon>Listeria</taxon>
    </lineage>
</organism>
<dbReference type="Gene3D" id="1.10.10.10">
    <property type="entry name" value="Winged helix-like DNA-binding domain superfamily/Winged helix DNA-binding domain"/>
    <property type="match status" value="1"/>
</dbReference>
<feature type="domain" description="Transcription regulator PadR N-terminal" evidence="1">
    <location>
        <begin position="9"/>
        <end position="79"/>
    </location>
</feature>
<evidence type="ECO:0000259" key="1">
    <source>
        <dbReference type="Pfam" id="PF03551"/>
    </source>
</evidence>
<gene>
    <name evidence="2" type="ORF">NCTC10815_00479</name>
</gene>
<dbReference type="Pfam" id="PF03551">
    <property type="entry name" value="PadR"/>
    <property type="match status" value="1"/>
</dbReference>
<dbReference type="InterPro" id="IPR005149">
    <property type="entry name" value="Tscrpt_reg_PadR_N"/>
</dbReference>
<protein>
    <submittedName>
        <fullName evidence="2">Transcriptional regulator, Acidobacterial, PadR-family</fullName>
    </submittedName>
</protein>
<dbReference type="PANTHER" id="PTHR43252">
    <property type="entry name" value="TRANSCRIPTIONAL REGULATOR YQJI"/>
    <property type="match status" value="1"/>
</dbReference>
<proteinExistence type="predicted"/>
<accession>A0A378MCV5</accession>
<dbReference type="SUPFAM" id="SSF46785">
    <property type="entry name" value="Winged helix' DNA-binding domain"/>
    <property type="match status" value="1"/>
</dbReference>
<dbReference type="PANTHER" id="PTHR43252:SF4">
    <property type="entry name" value="TRANSCRIPTIONAL REGULATORY PROTEIN"/>
    <property type="match status" value="1"/>
</dbReference>
<dbReference type="InterPro" id="IPR036388">
    <property type="entry name" value="WH-like_DNA-bd_sf"/>
</dbReference>
<sequence>MPNLLGYTLLQMIARESTNGYELVHRLRIMQNTHHSQIYPALSKLEEDGYLTVHRQAQEKLPDKKIYAITEKGIDALAEWSETPLKNPVTKDEFIIKLQLDWVNKSRTESLLKERQTYLEEQLEMVDETLHHFEKLLHLDTDAARQADMPYQVYARKRELLVVELEWCERMLANRAN</sequence>
<dbReference type="AlphaFoldDB" id="A0A378MCV5"/>